<evidence type="ECO:0000313" key="5">
    <source>
        <dbReference type="EMBL" id="KAG2984803.1"/>
    </source>
</evidence>
<dbReference type="EMBL" id="RCMK01000230">
    <property type="protein sequence ID" value="KAG2942359.1"/>
    <property type="molecule type" value="Genomic_DNA"/>
</dbReference>
<reference evidence="2" key="2">
    <citation type="submission" date="2018-10" db="EMBL/GenBank/DDBJ databases">
        <title>Effector identification in a new, highly contiguous assembly of the strawberry crown rot pathogen Phytophthora cactorum.</title>
        <authorList>
            <person name="Armitage A.D."/>
            <person name="Nellist C.F."/>
            <person name="Bates H."/>
            <person name="Vickerstaff R.J."/>
            <person name="Harrison R.J."/>
        </authorList>
    </citation>
    <scope>NUCLEOTIDE SEQUENCE</scope>
    <source>
        <strain evidence="2">15-7</strain>
        <strain evidence="3">4032</strain>
        <strain evidence="4">4040</strain>
        <strain evidence="5">P415</strain>
        <strain evidence="6">P421</strain>
    </source>
</reference>
<evidence type="ECO:0000256" key="1">
    <source>
        <dbReference type="SAM" id="MobiDB-lite"/>
    </source>
</evidence>
<proteinExistence type="predicted"/>
<gene>
    <name evidence="7" type="ORF">PC110_g516</name>
    <name evidence="2" type="ORF">PC113_g9458</name>
    <name evidence="3" type="ORF">PC115_g8444</name>
    <name evidence="4" type="ORF">PC117_g9819</name>
    <name evidence="5" type="ORF">PC118_g8677</name>
    <name evidence="6" type="ORF">PC129_g7157</name>
</gene>
<feature type="region of interest" description="Disordered" evidence="1">
    <location>
        <begin position="306"/>
        <end position="343"/>
    </location>
</feature>
<dbReference type="Proteomes" id="UP000774804">
    <property type="component" value="Unassembled WGS sequence"/>
</dbReference>
<dbReference type="EMBL" id="RCML01000225">
    <property type="protein sequence ID" value="KAG2984803.1"/>
    <property type="molecule type" value="Genomic_DNA"/>
</dbReference>
<evidence type="ECO:0000313" key="4">
    <source>
        <dbReference type="EMBL" id="KAG2942359.1"/>
    </source>
</evidence>
<dbReference type="OrthoDB" id="166453at2759"/>
<evidence type="ECO:0000313" key="8">
    <source>
        <dbReference type="Proteomes" id="UP000251314"/>
    </source>
</evidence>
<feature type="compositionally biased region" description="Polar residues" evidence="1">
    <location>
        <begin position="324"/>
        <end position="337"/>
    </location>
</feature>
<dbReference type="Proteomes" id="UP000760860">
    <property type="component" value="Unassembled WGS sequence"/>
</dbReference>
<feature type="region of interest" description="Disordered" evidence="1">
    <location>
        <begin position="47"/>
        <end position="67"/>
    </location>
</feature>
<keyword evidence="8" id="KW-1185">Reference proteome</keyword>
<dbReference type="EMBL" id="RCMG01000237">
    <property type="protein sequence ID" value="KAG2858846.1"/>
    <property type="molecule type" value="Genomic_DNA"/>
</dbReference>
<dbReference type="AlphaFoldDB" id="A0A329T443"/>
<feature type="region of interest" description="Disordered" evidence="1">
    <location>
        <begin position="224"/>
        <end position="254"/>
    </location>
</feature>
<comment type="caution">
    <text evidence="7">The sequence shown here is derived from an EMBL/GenBank/DDBJ whole genome shotgun (WGS) entry which is preliminary data.</text>
</comment>
<dbReference type="EMBL" id="RCMV01000193">
    <property type="protein sequence ID" value="KAG3222133.1"/>
    <property type="molecule type" value="Genomic_DNA"/>
</dbReference>
<organism evidence="7 8">
    <name type="scientific">Phytophthora cactorum</name>
    <dbReference type="NCBI Taxonomy" id="29920"/>
    <lineage>
        <taxon>Eukaryota</taxon>
        <taxon>Sar</taxon>
        <taxon>Stramenopiles</taxon>
        <taxon>Oomycota</taxon>
        <taxon>Peronosporomycetes</taxon>
        <taxon>Peronosporales</taxon>
        <taxon>Peronosporaceae</taxon>
        <taxon>Phytophthora</taxon>
    </lineage>
</organism>
<protein>
    <submittedName>
        <fullName evidence="7">Uncharacterized protein</fullName>
    </submittedName>
</protein>
<dbReference type="EMBL" id="MJFZ01000005">
    <property type="protein sequence ID" value="RAW43374.1"/>
    <property type="molecule type" value="Genomic_DNA"/>
</dbReference>
<dbReference type="Proteomes" id="UP000697107">
    <property type="component" value="Unassembled WGS sequence"/>
</dbReference>
<evidence type="ECO:0000313" key="3">
    <source>
        <dbReference type="EMBL" id="KAG2924946.1"/>
    </source>
</evidence>
<evidence type="ECO:0000313" key="7">
    <source>
        <dbReference type="EMBL" id="RAW43374.1"/>
    </source>
</evidence>
<dbReference type="Proteomes" id="UP000736787">
    <property type="component" value="Unassembled WGS sequence"/>
</dbReference>
<evidence type="ECO:0000313" key="6">
    <source>
        <dbReference type="EMBL" id="KAG3222133.1"/>
    </source>
</evidence>
<dbReference type="EMBL" id="RCMI01000218">
    <property type="protein sequence ID" value="KAG2924946.1"/>
    <property type="molecule type" value="Genomic_DNA"/>
</dbReference>
<evidence type="ECO:0000313" key="2">
    <source>
        <dbReference type="EMBL" id="KAG2858846.1"/>
    </source>
</evidence>
<dbReference type="Proteomes" id="UP000251314">
    <property type="component" value="Unassembled WGS sequence"/>
</dbReference>
<dbReference type="VEuPathDB" id="FungiDB:PC110_g516"/>
<reference evidence="7 8" key="1">
    <citation type="submission" date="2018-01" db="EMBL/GenBank/DDBJ databases">
        <title>Draft genome of the strawberry crown rot pathogen Phytophthora cactorum.</title>
        <authorList>
            <person name="Armitage A.D."/>
            <person name="Lysoe E."/>
            <person name="Nellist C.F."/>
            <person name="Harrison R.J."/>
            <person name="Brurberg M.B."/>
        </authorList>
    </citation>
    <scope>NUCLEOTIDE SEQUENCE [LARGE SCALE GENOMIC DNA]</scope>
    <source>
        <strain evidence="7 8">10300</strain>
    </source>
</reference>
<feature type="compositionally biased region" description="Basic residues" evidence="1">
    <location>
        <begin position="230"/>
        <end position="242"/>
    </location>
</feature>
<dbReference type="Proteomes" id="UP000735874">
    <property type="component" value="Unassembled WGS sequence"/>
</dbReference>
<name>A0A329T443_9STRA</name>
<accession>A0A329T443</accession>
<sequence>MGAFCRSIESLTRRLYGLAGFPSQSAIPSVKVNRQARPIRVEAQERRSLPRRKEYGRRRAKQDRTTVHREPSHVVHCRFIARSGQQEQSLRSMGIIAWFSLFKFNWLRRCRTCGVRGSKCLCRRPSLALEHIFFLEERKNKFGARNFSHVSDTMMTSNSTMFASSTAGTGPASSLSGSTVVMRGAGSFVDSEVNPTDYYNQTVPPVNASDGNGELLTPRMDQKTESQLRTHGHHNQSKKQRSVGHSNSKVSAAADVPPTALVRKYSGRMMSKARHTGDKNMQPPIKEVVAGEYFLYSEENIPVSLPHRQQQKQIVPHNRRRSRAQSNKSIKTTNTLPQHKEEPGVSFQFYGRSGAPTVPAPAMLSSNRSTSMRSSCSTNDSFIMGSSSISSTRVSQYSDRVSLETNFGSFNPQSNLTNTGRFIDSGYTPSIQEDEEAQALEQLNGWLHASSVSTQGSFMLSR</sequence>